<reference evidence="1" key="1">
    <citation type="submission" date="2020-08" db="EMBL/GenBank/DDBJ databases">
        <title>Multicomponent nature underlies the extraordinary mechanical properties of spider dragline silk.</title>
        <authorList>
            <person name="Kono N."/>
            <person name="Nakamura H."/>
            <person name="Mori M."/>
            <person name="Yoshida Y."/>
            <person name="Ohtoshi R."/>
            <person name="Malay A.D."/>
            <person name="Moran D.A.P."/>
            <person name="Tomita M."/>
            <person name="Numata K."/>
            <person name="Arakawa K."/>
        </authorList>
    </citation>
    <scope>NUCLEOTIDE SEQUENCE</scope>
</reference>
<dbReference type="Proteomes" id="UP000887159">
    <property type="component" value="Unassembled WGS sequence"/>
</dbReference>
<evidence type="ECO:0000313" key="2">
    <source>
        <dbReference type="Proteomes" id="UP000887159"/>
    </source>
</evidence>
<evidence type="ECO:0000313" key="1">
    <source>
        <dbReference type="EMBL" id="GFY11828.1"/>
    </source>
</evidence>
<dbReference type="EMBL" id="BMAU01021308">
    <property type="protein sequence ID" value="GFY11828.1"/>
    <property type="molecule type" value="Genomic_DNA"/>
</dbReference>
<organism evidence="1 2">
    <name type="scientific">Trichonephila clavipes</name>
    <name type="common">Golden silk orbweaver</name>
    <name type="synonym">Nephila clavipes</name>
    <dbReference type="NCBI Taxonomy" id="2585209"/>
    <lineage>
        <taxon>Eukaryota</taxon>
        <taxon>Metazoa</taxon>
        <taxon>Ecdysozoa</taxon>
        <taxon>Arthropoda</taxon>
        <taxon>Chelicerata</taxon>
        <taxon>Arachnida</taxon>
        <taxon>Araneae</taxon>
        <taxon>Araneomorphae</taxon>
        <taxon>Entelegynae</taxon>
        <taxon>Araneoidea</taxon>
        <taxon>Nephilidae</taxon>
        <taxon>Trichonephila</taxon>
    </lineage>
</organism>
<name>A0A8X6VL40_TRICX</name>
<comment type="caution">
    <text evidence="1">The sequence shown here is derived from an EMBL/GenBank/DDBJ whole genome shotgun (WGS) entry which is preliminary data.</text>
</comment>
<keyword evidence="2" id="KW-1185">Reference proteome</keyword>
<dbReference type="AlphaFoldDB" id="A0A8X6VL40"/>
<sequence>MGSNPGEGIDICKSIVPLRHGGTLNSRRAASPLVRFVEGEERWEAPNHPQGVLPQNWEEPSKIVLSPSWCSKLRLTTGLKF</sequence>
<accession>A0A8X6VL40</accession>
<protein>
    <submittedName>
        <fullName evidence="1">Uncharacterized protein</fullName>
    </submittedName>
</protein>
<gene>
    <name evidence="1" type="primary">NCL1_44964</name>
    <name evidence="1" type="ORF">TNCV_1530201</name>
</gene>
<proteinExistence type="predicted"/>